<evidence type="ECO:0000256" key="1">
    <source>
        <dbReference type="ARBA" id="ARBA00001913"/>
    </source>
</evidence>
<dbReference type="GO" id="GO:0005975">
    <property type="term" value="P:carbohydrate metabolic process"/>
    <property type="evidence" value="ECO:0007669"/>
    <property type="project" value="InterPro"/>
</dbReference>
<dbReference type="Pfam" id="PF01532">
    <property type="entry name" value="Glyco_hydro_47"/>
    <property type="match status" value="2"/>
</dbReference>
<dbReference type="InterPro" id="IPR012341">
    <property type="entry name" value="6hp_glycosidase-like_sf"/>
</dbReference>
<keyword evidence="13" id="KW-0812">Transmembrane</keyword>
<comment type="caution">
    <text evidence="15">The sequence shown here is derived from an EMBL/GenBank/DDBJ whole genome shotgun (WGS) entry which is preliminary data.</text>
</comment>
<evidence type="ECO:0000256" key="13">
    <source>
        <dbReference type="SAM" id="Phobius"/>
    </source>
</evidence>
<comment type="catalytic activity">
    <reaction evidence="8">
        <text>N(4)-(alpha-D-Man-(1-&gt;2)-alpha-D-Man-(1-&gt;2)-alpha-D-Man-(1-&gt;3)-[alpha-D-Man-(1-&gt;3)-[alpha-D-Man-(1-&gt;2)-alpha-D-Man-(1-&gt;6)]-alpha-D-Man-(1-&gt;6)]-beta-D-Man-(1-&gt;4)-beta-D-GlcNAc-(1-&gt;4)-beta-D-GlcNAc)-L-asparaginyl-[protein] (N-glucan mannose isomer 8A1,2,3B1,3) + 3 H2O = N(4)-(alpha-D-Man-(1-&gt;3)-[alpha-D-Man-(1-&gt;3)-[alpha-D-Man-(1-&gt;6)]-alpha-D-Man-(1-&gt;6)]-beta-D-Man-(1-&gt;4)-beta-D-GlcNAc-(1-&gt;4)-beta-D-GlcNAc)-L-asparaginyl-[protein] (N-glucan mannose isomer 5A1,2) + 3 beta-D-mannose</text>
        <dbReference type="Rhea" id="RHEA:56028"/>
        <dbReference type="Rhea" id="RHEA-COMP:14358"/>
        <dbReference type="Rhea" id="RHEA-COMP:14367"/>
        <dbReference type="ChEBI" id="CHEBI:15377"/>
        <dbReference type="ChEBI" id="CHEBI:28563"/>
        <dbReference type="ChEBI" id="CHEBI:59087"/>
        <dbReference type="ChEBI" id="CHEBI:60628"/>
        <dbReference type="EC" id="3.2.1.113"/>
    </reaction>
</comment>
<evidence type="ECO:0000256" key="3">
    <source>
        <dbReference type="ARBA" id="ARBA00007658"/>
    </source>
</evidence>
<keyword evidence="12" id="KW-0326">Glycosidase</keyword>
<dbReference type="PRINTS" id="PR00747">
    <property type="entry name" value="GLYHDRLASE47"/>
</dbReference>
<evidence type="ECO:0000259" key="14">
    <source>
        <dbReference type="PROSITE" id="PS51733"/>
    </source>
</evidence>
<dbReference type="GO" id="GO:0005509">
    <property type="term" value="F:calcium ion binding"/>
    <property type="evidence" value="ECO:0007669"/>
    <property type="project" value="InterPro"/>
</dbReference>
<keyword evidence="13" id="KW-1133">Transmembrane helix</keyword>
<keyword evidence="4 10" id="KW-0479">Metal-binding</keyword>
<comment type="cofactor">
    <cofactor evidence="1 10">
        <name>Ca(2+)</name>
        <dbReference type="ChEBI" id="CHEBI:29108"/>
    </cofactor>
</comment>
<dbReference type="PROSITE" id="PS51733">
    <property type="entry name" value="BPL_LPL_CATALYTIC"/>
    <property type="match status" value="1"/>
</dbReference>
<evidence type="ECO:0000256" key="6">
    <source>
        <dbReference type="ARBA" id="ARBA00022837"/>
    </source>
</evidence>
<dbReference type="GO" id="GO:0004571">
    <property type="term" value="F:mannosyl-oligosaccharide 1,2-alpha-mannosidase activity"/>
    <property type="evidence" value="ECO:0007669"/>
    <property type="project" value="UniProtKB-EC"/>
</dbReference>
<name>A0AAD5Y5E8_9FUNG</name>
<dbReference type="AlphaFoldDB" id="A0AAD5Y5E8"/>
<feature type="disulfide bond" evidence="11">
    <location>
        <begin position="485"/>
        <end position="527"/>
    </location>
</feature>
<keyword evidence="7 11" id="KW-1015">Disulfide bond</keyword>
<dbReference type="GO" id="GO:0016020">
    <property type="term" value="C:membrane"/>
    <property type="evidence" value="ECO:0007669"/>
    <property type="project" value="InterPro"/>
</dbReference>
<accession>A0AAD5Y5E8</accession>
<gene>
    <name evidence="15" type="ORF">HK103_000555</name>
</gene>
<evidence type="ECO:0000256" key="4">
    <source>
        <dbReference type="ARBA" id="ARBA00022723"/>
    </source>
</evidence>
<dbReference type="Pfam" id="PF21948">
    <property type="entry name" value="LplA-B_cat"/>
    <property type="match status" value="1"/>
</dbReference>
<organism evidence="15 16">
    <name type="scientific">Boothiomyces macroporosus</name>
    <dbReference type="NCBI Taxonomy" id="261099"/>
    <lineage>
        <taxon>Eukaryota</taxon>
        <taxon>Fungi</taxon>
        <taxon>Fungi incertae sedis</taxon>
        <taxon>Chytridiomycota</taxon>
        <taxon>Chytridiomycota incertae sedis</taxon>
        <taxon>Chytridiomycetes</taxon>
        <taxon>Rhizophydiales</taxon>
        <taxon>Terramycetaceae</taxon>
        <taxon>Boothiomyces</taxon>
    </lineage>
</organism>
<dbReference type="InterPro" id="IPR004143">
    <property type="entry name" value="BPL_LPL_catalytic"/>
</dbReference>
<proteinExistence type="inferred from homology"/>
<keyword evidence="16" id="KW-1185">Reference proteome</keyword>
<comment type="similarity">
    <text evidence="3 12">Belongs to the glycosyl hydrolase 47 family.</text>
</comment>
<dbReference type="InterPro" id="IPR036026">
    <property type="entry name" value="Seven-hairpin_glycosidases"/>
</dbReference>
<evidence type="ECO:0000313" key="15">
    <source>
        <dbReference type="EMBL" id="KAJ3260413.1"/>
    </source>
</evidence>
<dbReference type="Proteomes" id="UP001210925">
    <property type="component" value="Unassembled WGS sequence"/>
</dbReference>
<dbReference type="Gene3D" id="3.30.930.10">
    <property type="entry name" value="Bira Bifunctional Protein, Domain 2"/>
    <property type="match status" value="2"/>
</dbReference>
<dbReference type="PANTHER" id="PTHR11742:SF55">
    <property type="entry name" value="ENDOPLASMIC RETICULUM MANNOSYL-OLIGOSACCHARIDE 1,2-ALPHA-MANNOSIDASE"/>
    <property type="match status" value="1"/>
</dbReference>
<feature type="domain" description="BPL/LPL catalytic" evidence="14">
    <location>
        <begin position="27"/>
        <end position="209"/>
    </location>
</feature>
<sequence>MSIQYFISKSTNPFLNLAFEDWLFRHNPARHILFFYRNTQSIVIGRNQNPWKEINFTALRAHNVPLVRRNSGGGTVYHDIGNTNYCHIMPRDIFERDLTVKIIRNALHQLDIPAEKELVGNGIESVRSVVTKLREFSYTVGHLDFCNSTINEFHKIYGSESAPLVKHLDESDVNEVVQSNMDKLKRELTAFRLLLLLLFSVFIYGTFFKPNTHHSKVVGRVRTIWDDCRDEVVESFRHAWKGYKDSAWGYDELLPISKQGSNWFKMGCTIIDALDTALIMEQDDIYFDAKHWIESDLKYDGDGDSNVFEITIRVLGGLLSTYTFTEEQVFLDKAVELADILLIAFESPSKIPFSSIDFSKRVAVPSPDVGASTSEATTLQMEFKYLTYLTKNPKYWNKAQEIMGVIFSLERPNGLVPVYISAKYLGKQWLLVNETESKYIEEYKRAVLGIREKLLYVSYPHHLFFIGETTAGTTNLSPKMDHLVCFLPGTLAWVASRGKRITIEGRKLMKPEDLRDLELAEELARSCYEMNAQTLTGLSPEIVHWKTKPGGATDRTVDFDLANRLLYYHEKPYVNSTIVTEKEKHAVPNNGETDSDTRFKDGFAKRMNEEDFEIHALDTHNLLRPETVESLFILYRVTGKTIYREWGYSIYRSFEKYCKVADGGYSDIVRLILTKNDVRSDSPQFRDKMQTFFLGETLKYLYLLFSPEEYLPLDKFIFNTEAHPLPVFDLRNDPIYKDLLQV</sequence>
<evidence type="ECO:0000256" key="12">
    <source>
        <dbReference type="RuleBase" id="RU361193"/>
    </source>
</evidence>
<evidence type="ECO:0000313" key="16">
    <source>
        <dbReference type="Proteomes" id="UP001210925"/>
    </source>
</evidence>
<dbReference type="GO" id="GO:0036503">
    <property type="term" value="P:ERAD pathway"/>
    <property type="evidence" value="ECO:0007669"/>
    <property type="project" value="UniProtKB-ARBA"/>
</dbReference>
<dbReference type="InterPro" id="IPR045864">
    <property type="entry name" value="aa-tRNA-synth_II/BPL/LPL"/>
</dbReference>
<comment type="catalytic activity">
    <reaction evidence="9">
        <text>N(4)-(alpha-D-Man-(1-&gt;2)-alpha-D-Man-(1-&gt;2)-alpha-D-Man-(1-&gt;3)-[alpha-D-Man-(1-&gt;2)-alpha-D-Man-(1-&gt;3)-[alpha-D-Man-(1-&gt;2)-alpha-D-Man-(1-&gt;6)]-alpha-D-Man-(1-&gt;6)]-beta-D-Man-(1-&gt;4)-beta-D-GlcNAc-(1-&gt;4)-beta-D-GlcNAc)-L-asparaginyl-[protein] (N-glucan mannose isomer 9A1,2,3B1,2,3) + 4 H2O = N(4)-(alpha-D-Man-(1-&gt;3)-[alpha-D-Man-(1-&gt;3)-[alpha-D-Man-(1-&gt;6)]-alpha-D-Man-(1-&gt;6)]-beta-D-Man-(1-&gt;4)-beta-D-GlcNAc-(1-&gt;4)-beta-D-GlcNAc)-L-asparaginyl-[protein] (N-glucan mannose isomer 5A1,2) + 4 beta-D-mannose</text>
        <dbReference type="Rhea" id="RHEA:56008"/>
        <dbReference type="Rhea" id="RHEA-COMP:14356"/>
        <dbReference type="Rhea" id="RHEA-COMP:14367"/>
        <dbReference type="ChEBI" id="CHEBI:15377"/>
        <dbReference type="ChEBI" id="CHEBI:28563"/>
        <dbReference type="ChEBI" id="CHEBI:59087"/>
        <dbReference type="ChEBI" id="CHEBI:139493"/>
        <dbReference type="EC" id="3.2.1.113"/>
    </reaction>
</comment>
<evidence type="ECO:0000256" key="8">
    <source>
        <dbReference type="ARBA" id="ARBA00047669"/>
    </source>
</evidence>
<evidence type="ECO:0000256" key="7">
    <source>
        <dbReference type="ARBA" id="ARBA00023157"/>
    </source>
</evidence>
<feature type="binding site" evidence="10">
    <location>
        <position position="720"/>
    </location>
    <ligand>
        <name>Ca(2+)</name>
        <dbReference type="ChEBI" id="CHEBI:29108"/>
    </ligand>
</feature>
<evidence type="ECO:0000256" key="2">
    <source>
        <dbReference type="ARBA" id="ARBA00004922"/>
    </source>
</evidence>
<keyword evidence="13" id="KW-0472">Membrane</keyword>
<dbReference type="EMBL" id="JADGKB010000011">
    <property type="protein sequence ID" value="KAJ3260413.1"/>
    <property type="molecule type" value="Genomic_DNA"/>
</dbReference>
<dbReference type="GO" id="GO:0005783">
    <property type="term" value="C:endoplasmic reticulum"/>
    <property type="evidence" value="ECO:0007669"/>
    <property type="project" value="TreeGrafter"/>
</dbReference>
<dbReference type="SUPFAM" id="SSF48225">
    <property type="entry name" value="Seven-hairpin glycosidases"/>
    <property type="match status" value="1"/>
</dbReference>
<dbReference type="SUPFAM" id="SSF55681">
    <property type="entry name" value="Class II aaRS and biotin synthetases"/>
    <property type="match status" value="1"/>
</dbReference>
<dbReference type="EC" id="3.2.1.-" evidence="12"/>
<evidence type="ECO:0000256" key="5">
    <source>
        <dbReference type="ARBA" id="ARBA00022801"/>
    </source>
</evidence>
<evidence type="ECO:0000256" key="9">
    <source>
        <dbReference type="ARBA" id="ARBA00048605"/>
    </source>
</evidence>
<keyword evidence="5 12" id="KW-0378">Hydrolase</keyword>
<comment type="pathway">
    <text evidence="2">Protein modification; protein glycosylation.</text>
</comment>
<protein>
    <recommendedName>
        <fullName evidence="12">alpha-1,2-Mannosidase</fullName>
        <ecNumber evidence="12">3.2.1.-</ecNumber>
    </recommendedName>
</protein>
<dbReference type="Gene3D" id="1.50.10.10">
    <property type="match status" value="2"/>
</dbReference>
<evidence type="ECO:0000256" key="10">
    <source>
        <dbReference type="PIRSR" id="PIRSR601382-2"/>
    </source>
</evidence>
<evidence type="ECO:0000256" key="11">
    <source>
        <dbReference type="PIRSR" id="PIRSR601382-3"/>
    </source>
</evidence>
<dbReference type="InterPro" id="IPR001382">
    <property type="entry name" value="Glyco_hydro_47"/>
</dbReference>
<dbReference type="PANTHER" id="PTHR11742">
    <property type="entry name" value="MANNOSYL-OLIGOSACCHARIDE ALPHA-1,2-MANNOSIDASE-RELATED"/>
    <property type="match status" value="1"/>
</dbReference>
<feature type="transmembrane region" description="Helical" evidence="13">
    <location>
        <begin position="190"/>
        <end position="208"/>
    </location>
</feature>
<dbReference type="InterPro" id="IPR050749">
    <property type="entry name" value="Glycosyl_Hydrolase_47"/>
</dbReference>
<reference evidence="15" key="1">
    <citation type="submission" date="2020-05" db="EMBL/GenBank/DDBJ databases">
        <title>Phylogenomic resolution of chytrid fungi.</title>
        <authorList>
            <person name="Stajich J.E."/>
            <person name="Amses K."/>
            <person name="Simmons R."/>
            <person name="Seto K."/>
            <person name="Myers J."/>
            <person name="Bonds A."/>
            <person name="Quandt C.A."/>
            <person name="Barry K."/>
            <person name="Liu P."/>
            <person name="Grigoriev I."/>
            <person name="Longcore J.E."/>
            <person name="James T.Y."/>
        </authorList>
    </citation>
    <scope>NUCLEOTIDE SEQUENCE</scope>
    <source>
        <strain evidence="15">PLAUS21</strain>
    </source>
</reference>
<keyword evidence="6 10" id="KW-0106">Calcium</keyword>